<dbReference type="AlphaFoldDB" id="A0A830FNT5"/>
<evidence type="ECO:0000256" key="2">
    <source>
        <dbReference type="ARBA" id="ARBA00022730"/>
    </source>
</evidence>
<evidence type="ECO:0000256" key="1">
    <source>
        <dbReference type="ARBA" id="ARBA00006540"/>
    </source>
</evidence>
<dbReference type="InterPro" id="IPR044892">
    <property type="entry name" value="Ribosomal_L3_dom_3_arc_sf"/>
</dbReference>
<dbReference type="PANTHER" id="PTHR11363:SF5">
    <property type="entry name" value="LARGE RIBOSOMAL SUBUNIT PROTEIN UL3"/>
    <property type="match status" value="1"/>
</dbReference>
<comment type="subunit">
    <text evidence="6">Part of the 50S ribosomal subunit. Forms a cluster with proteins L14 and L24e.</text>
</comment>
<gene>
    <name evidence="6" type="primary">rpl3</name>
    <name evidence="8" type="ORF">GCM10009017_02570</name>
</gene>
<comment type="similarity">
    <text evidence="1 6">Belongs to the universal ribosomal protein uL3 family.</text>
</comment>
<dbReference type="PANTHER" id="PTHR11363">
    <property type="entry name" value="60S RIBOSOMAL PROTEIN L3-RELATED"/>
    <property type="match status" value="1"/>
</dbReference>
<reference evidence="8" key="2">
    <citation type="submission" date="2020-09" db="EMBL/GenBank/DDBJ databases">
        <authorList>
            <person name="Sun Q."/>
            <person name="Ohkuma M."/>
        </authorList>
    </citation>
    <scope>NUCLEOTIDE SEQUENCE</scope>
    <source>
        <strain evidence="8">JCM 16108</strain>
    </source>
</reference>
<dbReference type="InterPro" id="IPR019926">
    <property type="entry name" value="Ribosomal_uL3_CS"/>
</dbReference>
<dbReference type="RefSeq" id="WP_188869171.1">
    <property type="nucleotide sequence ID" value="NZ_BMOO01000001.1"/>
</dbReference>
<dbReference type="Pfam" id="PF00297">
    <property type="entry name" value="Ribosomal_L3"/>
    <property type="match status" value="1"/>
</dbReference>
<dbReference type="InterPro" id="IPR019928">
    <property type="entry name" value="Ribosomal_uL3_arc"/>
</dbReference>
<evidence type="ECO:0000256" key="3">
    <source>
        <dbReference type="ARBA" id="ARBA00022884"/>
    </source>
</evidence>
<dbReference type="NCBIfam" id="NF003261">
    <property type="entry name" value="PRK04231.1"/>
    <property type="match status" value="1"/>
</dbReference>
<feature type="region of interest" description="Disordered" evidence="7">
    <location>
        <begin position="1"/>
        <end position="43"/>
    </location>
</feature>
<dbReference type="HAMAP" id="MF_01325_A">
    <property type="entry name" value="Ribosomal_uL3_A"/>
    <property type="match status" value="1"/>
</dbReference>
<evidence type="ECO:0000256" key="6">
    <source>
        <dbReference type="HAMAP-Rule" id="MF_01325"/>
    </source>
</evidence>
<keyword evidence="9" id="KW-1185">Reference proteome</keyword>
<dbReference type="SUPFAM" id="SSF50447">
    <property type="entry name" value="Translation proteins"/>
    <property type="match status" value="1"/>
</dbReference>
<sequence>MPQPNRPRKGSLGFGPRKRAASEVPRFNSWPDDDGQPGLQGFAGYKAGMSHVVMVDDKSNSPTEGMETTVPVTVVETPAMRAAAVRAYEDTPYGKKPVTEVWSEDLDADLDRTLDVPSEAARGDYGAIEELVENGEVDDLRVVTHTVPAGLSGVPKKKPDVMETRVGGGSLDERADFALELLSEGGEHEFGDVFRAGEFLDASGVTKGKGTQGPVKRWGVQKRKGKHKRQGWRRRIGNLGPWNPSRVRSTVPQQGQTGYHQRTELNKRLVDFGDGDDEAVEAAGGFPNYGDVSGSYALIKGSLPGPEKRLLRFRPAIRPNESPRLDPEVRYVSTASNQG</sequence>
<dbReference type="Proteomes" id="UP000614609">
    <property type="component" value="Unassembled WGS sequence"/>
</dbReference>
<dbReference type="NCBIfam" id="TIGR03626">
    <property type="entry name" value="L3_arch"/>
    <property type="match status" value="1"/>
</dbReference>
<keyword evidence="2 6" id="KW-0699">rRNA-binding</keyword>
<evidence type="ECO:0000313" key="9">
    <source>
        <dbReference type="Proteomes" id="UP000614609"/>
    </source>
</evidence>
<feature type="compositionally biased region" description="Polar residues" evidence="7">
    <location>
        <begin position="246"/>
        <end position="256"/>
    </location>
</feature>
<organism evidence="8 9">
    <name type="scientific">Halarchaeum rubridurum</name>
    <dbReference type="NCBI Taxonomy" id="489911"/>
    <lineage>
        <taxon>Archaea</taxon>
        <taxon>Methanobacteriati</taxon>
        <taxon>Methanobacteriota</taxon>
        <taxon>Stenosarchaea group</taxon>
        <taxon>Halobacteria</taxon>
        <taxon>Halobacteriales</taxon>
        <taxon>Halobacteriaceae</taxon>
    </lineage>
</organism>
<accession>A0A830FNT5</accession>
<dbReference type="OrthoDB" id="6121at2157"/>
<dbReference type="InterPro" id="IPR000597">
    <property type="entry name" value="Ribosomal_uL3"/>
</dbReference>
<proteinExistence type="inferred from homology"/>
<protein>
    <recommendedName>
        <fullName evidence="6">Large ribosomal subunit protein uL3</fullName>
    </recommendedName>
</protein>
<dbReference type="Gene3D" id="3.30.1430.10">
    <property type="match status" value="1"/>
</dbReference>
<feature type="region of interest" description="Disordered" evidence="7">
    <location>
        <begin position="237"/>
        <end position="256"/>
    </location>
</feature>
<keyword evidence="5 6" id="KW-0687">Ribonucleoprotein</keyword>
<dbReference type="Gene3D" id="2.40.30.10">
    <property type="entry name" value="Translation factors"/>
    <property type="match status" value="1"/>
</dbReference>
<dbReference type="GO" id="GO:0003735">
    <property type="term" value="F:structural constituent of ribosome"/>
    <property type="evidence" value="ECO:0007669"/>
    <property type="project" value="UniProtKB-UniRule"/>
</dbReference>
<evidence type="ECO:0000256" key="4">
    <source>
        <dbReference type="ARBA" id="ARBA00022980"/>
    </source>
</evidence>
<reference evidence="8" key="1">
    <citation type="journal article" date="2014" name="Int. J. Syst. Evol. Microbiol.">
        <title>Complete genome sequence of Corynebacterium casei LMG S-19264T (=DSM 44701T), isolated from a smear-ripened cheese.</title>
        <authorList>
            <consortium name="US DOE Joint Genome Institute (JGI-PGF)"/>
            <person name="Walter F."/>
            <person name="Albersmeier A."/>
            <person name="Kalinowski J."/>
            <person name="Ruckert C."/>
        </authorList>
    </citation>
    <scope>NUCLEOTIDE SEQUENCE</scope>
    <source>
        <strain evidence="8">JCM 16108</strain>
    </source>
</reference>
<keyword evidence="4 6" id="KW-0689">Ribosomal protein</keyword>
<evidence type="ECO:0000256" key="7">
    <source>
        <dbReference type="SAM" id="MobiDB-lite"/>
    </source>
</evidence>
<keyword evidence="3 6" id="KW-0694">RNA-binding</keyword>
<dbReference type="InterPro" id="IPR045077">
    <property type="entry name" value="L3_arc_euk"/>
</dbReference>
<evidence type="ECO:0000313" key="8">
    <source>
        <dbReference type="EMBL" id="GGM55823.1"/>
    </source>
</evidence>
<dbReference type="EMBL" id="BMOO01000001">
    <property type="protein sequence ID" value="GGM55823.1"/>
    <property type="molecule type" value="Genomic_DNA"/>
</dbReference>
<evidence type="ECO:0000256" key="5">
    <source>
        <dbReference type="ARBA" id="ARBA00023274"/>
    </source>
</evidence>
<comment type="caution">
    <text evidence="8">The sequence shown here is derived from an EMBL/GenBank/DDBJ whole genome shotgun (WGS) entry which is preliminary data.</text>
</comment>
<dbReference type="Gene3D" id="4.10.960.10">
    <property type="entry name" value="Ribosomal protein L3, domain 3"/>
    <property type="match status" value="1"/>
</dbReference>
<dbReference type="GO" id="GO:0006412">
    <property type="term" value="P:translation"/>
    <property type="evidence" value="ECO:0007669"/>
    <property type="project" value="UniProtKB-UniRule"/>
</dbReference>
<dbReference type="InterPro" id="IPR009000">
    <property type="entry name" value="Transl_B-barrel_sf"/>
</dbReference>
<feature type="region of interest" description="Disordered" evidence="7">
    <location>
        <begin position="316"/>
        <end position="339"/>
    </location>
</feature>
<comment type="function">
    <text evidence="6">One of the primary rRNA binding proteins, it binds directly near the 3'-end of the 23S rRNA, where it nucleates assembly of the 50S subunit.</text>
</comment>
<name>A0A830FNT5_9EURY</name>
<dbReference type="PROSITE" id="PS00474">
    <property type="entry name" value="RIBOSOMAL_L3"/>
    <property type="match status" value="1"/>
</dbReference>
<dbReference type="GO" id="GO:0019843">
    <property type="term" value="F:rRNA binding"/>
    <property type="evidence" value="ECO:0007669"/>
    <property type="project" value="UniProtKB-UniRule"/>
</dbReference>
<dbReference type="GO" id="GO:0022625">
    <property type="term" value="C:cytosolic large ribosomal subunit"/>
    <property type="evidence" value="ECO:0007669"/>
    <property type="project" value="UniProtKB-UniRule"/>
</dbReference>